<evidence type="ECO:0000313" key="19">
    <source>
        <dbReference type="EMBL" id="KAK1927113.1"/>
    </source>
</evidence>
<dbReference type="EMBL" id="JAODAN010000001">
    <property type="protein sequence ID" value="KAK1927113.1"/>
    <property type="molecule type" value="Genomic_DNA"/>
</dbReference>
<evidence type="ECO:0000256" key="7">
    <source>
        <dbReference type="ARBA" id="ARBA00023034"/>
    </source>
</evidence>
<feature type="signal peptide" evidence="17">
    <location>
        <begin position="1"/>
        <end position="33"/>
    </location>
</feature>
<dbReference type="GO" id="GO:0005794">
    <property type="term" value="C:Golgi apparatus"/>
    <property type="evidence" value="ECO:0007669"/>
    <property type="project" value="UniProtKB-SubCell"/>
</dbReference>
<keyword evidence="4 17" id="KW-0732">Signal</keyword>
<keyword evidence="10" id="KW-0325">Glycoprotein</keyword>
<dbReference type="GO" id="GO:0005829">
    <property type="term" value="C:cytosol"/>
    <property type="evidence" value="ECO:0007669"/>
    <property type="project" value="GOC"/>
</dbReference>
<dbReference type="InterPro" id="IPR015943">
    <property type="entry name" value="WD40/YVTN_repeat-like_dom_sf"/>
</dbReference>
<dbReference type="PANTHER" id="PTHR12106">
    <property type="entry name" value="SORTILIN RELATED"/>
    <property type="match status" value="1"/>
</dbReference>
<gene>
    <name evidence="19" type="ORF">DB88DRAFT_476813</name>
</gene>
<dbReference type="Proteomes" id="UP001182556">
    <property type="component" value="Unassembled WGS sequence"/>
</dbReference>
<keyword evidence="5" id="KW-0677">Repeat</keyword>
<dbReference type="Gene3D" id="2.10.70.80">
    <property type="match status" value="2"/>
</dbReference>
<evidence type="ECO:0000256" key="13">
    <source>
        <dbReference type="ARBA" id="ARBA00031354"/>
    </source>
</evidence>
<dbReference type="InterPro" id="IPR031777">
    <property type="entry name" value="Sortilin_C"/>
</dbReference>
<comment type="subcellular location">
    <subcellularLocation>
        <location evidence="1">Golgi apparatus</location>
        <location evidence="1">trans-Golgi network membrane</location>
    </subcellularLocation>
    <subcellularLocation>
        <location evidence="15">Prevacuolar compartment membrane</location>
    </subcellularLocation>
</comment>
<dbReference type="GO" id="GO:0006896">
    <property type="term" value="P:Golgi to vacuole transport"/>
    <property type="evidence" value="ECO:0007669"/>
    <property type="project" value="TreeGrafter"/>
</dbReference>
<dbReference type="PANTHER" id="PTHR12106:SF27">
    <property type="entry name" value="SORTILIN-RELATED RECEPTOR"/>
    <property type="match status" value="1"/>
</dbReference>
<evidence type="ECO:0000256" key="15">
    <source>
        <dbReference type="ARBA" id="ARBA00046293"/>
    </source>
</evidence>
<comment type="function">
    <text evidence="11">Functions as a sorting receptor in the Golgi compartment required for the intracellular sorting and delivery of soluble vacuolar proteins, like carboxypeptidase Y (CPY) and proteinase A. Executes multiple rounds of sorting by cycling between the late Golgi and a prevacuolar endosome-like compartment.</text>
</comment>
<name>A0AAD9L8M1_PAPLA</name>
<evidence type="ECO:0000256" key="10">
    <source>
        <dbReference type="ARBA" id="ARBA00023180"/>
    </source>
</evidence>
<evidence type="ECO:0000259" key="18">
    <source>
        <dbReference type="SMART" id="SM00602"/>
    </source>
</evidence>
<sequence>MRSTTATDMRRGWRTMGVLSFLLGLAFVPLLAAAGKPEVTVTRVENIPNRLFYFDDTPVILIHDPQTLTIRRSTDEGKTWDLVTGTQDVVRLVSHPHNNEMAFAIGIDKTHWVTYNRGDSWLSFTTPLEASLIGDVLSFHAEQEGWILFQGVRCESVGGGKWGGGEQCWDETYYTTDAFRSEPKLMLRQTSQCTFARSTKALTEAPEKMVLCVAFDPNTKPGPGGMHSYKDSLLYSSDDWFENKRFVDMGIGKRARGVMGLGVVSKFMVAALRVAQDGAKRASGGDPMHLYVSTNGIDWRQTKFPHSAMPDLRENAYTIVESTTHSIAVDILTSPNSDIGTLFVSSAEGTYFVEALADTNRNTFGIVDFEQLVGLEGVGVANVVSNREQVVGWGEAKKLRSVITYDDGSNWRPLKAPEKNINGDDWACDRNDADKCSLHVHSVSSPHNYGRVFSSTAPGFVMAVGSVGEYLQPYDECDTFLSTDAGLTWRVVQEGAHKYEFGDQGSILVIVDDEEATDHVHYSYDGGFTWETLDLGVTVRGIVLTTIPDSTSQKILLIGTSPRGKGGDGGRHALIFLDFAPLQTRQCQDKDFEKWYARGAEGKECLMGHKQWYQRRKLDAQCYVGHKFEDPVGHEEVCPCTDEDYECDFNYVRQDGECVAAGPEPVPPGTCAKKDDTYLGSSGYRLIPGNTCDQSKGVKKDDKIQKDCSAARPENGKASSVVHEFTQLIRQHSYFPGSQTILLYLFDGTVWQSSNEGFSWKQLYEGQKFLGVTMHAFADDRAYLLTDTRKIYYTTDTGRSWLSFTAPMDPNTLGIPILEFHPTKADWLIFTGSTDCTSTLSTKCHAVAYYSTNHGRSWTQIEKYVKNCAWARDKRLKIDEREIICESYKNKKGSQISAEYNPLELVAGANYYSKKIKLFDAVVGFASFSEYLLVAELDTKTNTLALQVSLDGYHFSEGQFPPSMRIENRAYTVLESSTDAVFLHVTMNTAAGNEWGSIFKSNSNGTYYGLSVEHVNRNAAGYVDFEKMIGLDGIALINVVANPTEADISGKKRIQTRITHNDGGTWKPVNPPAKDSLGQEYDCRSTACSLQIHGYTERRDPKATYSSPSAVGLMLAVGNVGEELAPYTDSDIFLTRDGGFTWEEIHKDAHMWEFGDSGSVIVIVNDEDVTDHVLYSTDEGLTWNSHSFGASLRVQTIQTVPDDTSRRFLLIGFRMSEPEKSVLVHLDFSAITQQKCVWNPDDPNRDDFELWSPSEIRDEVCLFGRQTMYRRRIRDKNCYIGDRMDQPAPIVRNCTCQASDFECEFNYYRDSTGQCVLVEGASPLSADTQYEQCDGTSAYWYERTAYRKIPYSSCEGGERPDRGKQHACPGLIGGGGVSGLFWGSIAILPFAFAGLGGWWWFKKSSRPGTIRLGDHRAFGGGGGGGVVDVLASVPYFLIGVTKEAWSWVERKVPFLDGLFTRGTPYRHVPIDDDAEVLATYDDE</sequence>
<evidence type="ECO:0000256" key="14">
    <source>
        <dbReference type="ARBA" id="ARBA00031902"/>
    </source>
</evidence>
<dbReference type="SUPFAM" id="SSF110296">
    <property type="entry name" value="Oligoxyloglucan reducing end-specific cellobiohydrolase"/>
    <property type="match status" value="2"/>
</dbReference>
<evidence type="ECO:0000256" key="4">
    <source>
        <dbReference type="ARBA" id="ARBA00022729"/>
    </source>
</evidence>
<dbReference type="InterPro" id="IPR050310">
    <property type="entry name" value="VPS10-sortilin"/>
</dbReference>
<comment type="caution">
    <text evidence="19">The sequence shown here is derived from an EMBL/GenBank/DDBJ whole genome shotgun (WGS) entry which is preliminary data.</text>
</comment>
<dbReference type="InterPro" id="IPR006581">
    <property type="entry name" value="VPS10"/>
</dbReference>
<dbReference type="SMART" id="SM00602">
    <property type="entry name" value="VPS10"/>
    <property type="match status" value="2"/>
</dbReference>
<feature type="domain" description="VPS10" evidence="18">
    <location>
        <begin position="739"/>
        <end position="1373"/>
    </location>
</feature>
<evidence type="ECO:0000256" key="6">
    <source>
        <dbReference type="ARBA" id="ARBA00022989"/>
    </source>
</evidence>
<keyword evidence="6 16" id="KW-1133">Transmembrane helix</keyword>
<dbReference type="GO" id="GO:0006895">
    <property type="term" value="P:Golgi to endosome transport"/>
    <property type="evidence" value="ECO:0007669"/>
    <property type="project" value="TreeGrafter"/>
</dbReference>
<keyword evidence="8 16" id="KW-0472">Membrane</keyword>
<dbReference type="Gene3D" id="2.130.10.10">
    <property type="entry name" value="YVTN repeat-like/Quinoprotein amine dehydrogenase"/>
    <property type="match status" value="2"/>
</dbReference>
<evidence type="ECO:0000256" key="12">
    <source>
        <dbReference type="ARBA" id="ARBA00031250"/>
    </source>
</evidence>
<dbReference type="Pfam" id="PF15902">
    <property type="entry name" value="Sortilin-Vps10"/>
    <property type="match status" value="2"/>
</dbReference>
<dbReference type="FunFam" id="3.30.60.270:FF:000005">
    <property type="entry name" value="Sortilin"/>
    <property type="match status" value="1"/>
</dbReference>
<feature type="transmembrane region" description="Helical" evidence="16">
    <location>
        <begin position="1380"/>
        <end position="1401"/>
    </location>
</feature>
<dbReference type="CDD" id="cd15482">
    <property type="entry name" value="Sialidase_non-viral"/>
    <property type="match status" value="2"/>
</dbReference>
<proteinExistence type="predicted"/>
<dbReference type="GO" id="GO:0016020">
    <property type="term" value="C:membrane"/>
    <property type="evidence" value="ECO:0007669"/>
    <property type="project" value="InterPro"/>
</dbReference>
<keyword evidence="9" id="KW-0675">Receptor</keyword>
<accession>A0AAD9L8M1</accession>
<evidence type="ECO:0000256" key="3">
    <source>
        <dbReference type="ARBA" id="ARBA00022692"/>
    </source>
</evidence>
<organism evidence="19 20">
    <name type="scientific">Papiliotrema laurentii</name>
    <name type="common">Cryptococcus laurentii</name>
    <dbReference type="NCBI Taxonomy" id="5418"/>
    <lineage>
        <taxon>Eukaryota</taxon>
        <taxon>Fungi</taxon>
        <taxon>Dikarya</taxon>
        <taxon>Basidiomycota</taxon>
        <taxon>Agaricomycotina</taxon>
        <taxon>Tremellomycetes</taxon>
        <taxon>Tremellales</taxon>
        <taxon>Rhynchogastremaceae</taxon>
        <taxon>Papiliotrema</taxon>
    </lineage>
</organism>
<evidence type="ECO:0000256" key="8">
    <source>
        <dbReference type="ARBA" id="ARBA00023136"/>
    </source>
</evidence>
<dbReference type="FunFam" id="3.30.60.270:FF:000007">
    <property type="entry name" value="Sortilin"/>
    <property type="match status" value="1"/>
</dbReference>
<evidence type="ECO:0000256" key="1">
    <source>
        <dbReference type="ARBA" id="ARBA00004198"/>
    </source>
</evidence>
<dbReference type="Gene3D" id="3.30.60.270">
    <property type="match status" value="2"/>
</dbReference>
<protein>
    <recommendedName>
        <fullName evidence="2">Vacuolar protein sorting/targeting protein 10</fullName>
    </recommendedName>
    <alternativeName>
        <fullName evidence="13">Carboxypeptidase Y receptor</fullName>
    </alternativeName>
    <alternativeName>
        <fullName evidence="12 14">Sortilin VPS10</fullName>
    </alternativeName>
</protein>
<keyword evidence="3 16" id="KW-0812">Transmembrane</keyword>
<evidence type="ECO:0000256" key="16">
    <source>
        <dbReference type="SAM" id="Phobius"/>
    </source>
</evidence>
<evidence type="ECO:0000256" key="2">
    <source>
        <dbReference type="ARBA" id="ARBA00015369"/>
    </source>
</evidence>
<dbReference type="GO" id="GO:0006623">
    <property type="term" value="P:protein targeting to vacuole"/>
    <property type="evidence" value="ECO:0007669"/>
    <property type="project" value="TreeGrafter"/>
</dbReference>
<evidence type="ECO:0000256" key="5">
    <source>
        <dbReference type="ARBA" id="ARBA00022737"/>
    </source>
</evidence>
<feature type="domain" description="VPS10" evidence="18">
    <location>
        <begin position="59"/>
        <end position="713"/>
    </location>
</feature>
<dbReference type="Pfam" id="PF15901">
    <property type="entry name" value="Sortilin_C"/>
    <property type="match status" value="2"/>
</dbReference>
<dbReference type="FunFam" id="2.10.70.80:FF:000001">
    <property type="entry name" value="Sortilin-related VPS10 domain-containing receptor 1"/>
    <property type="match status" value="1"/>
</dbReference>
<reference evidence="19" key="1">
    <citation type="submission" date="2023-02" db="EMBL/GenBank/DDBJ databases">
        <title>Identification and recombinant expression of a fungal hydrolase from Papiliotrema laurentii that hydrolyzes apple cutin and clears colloidal polyester polyurethane.</title>
        <authorList>
            <consortium name="DOE Joint Genome Institute"/>
            <person name="Roman V.A."/>
            <person name="Bojanowski C."/>
            <person name="Crable B.R."/>
            <person name="Wagner D.N."/>
            <person name="Hung C.S."/>
            <person name="Nadeau L.J."/>
            <person name="Schratz L."/>
            <person name="Haridas S."/>
            <person name="Pangilinan J."/>
            <person name="Lipzen A."/>
            <person name="Na H."/>
            <person name="Yan M."/>
            <person name="Ng V."/>
            <person name="Grigoriev I.V."/>
            <person name="Spatafora J.W."/>
            <person name="Barlow D."/>
            <person name="Biffinger J."/>
            <person name="Kelley-Loughnane N."/>
            <person name="Varaljay V.A."/>
            <person name="Crookes-Goodson W.J."/>
        </authorList>
    </citation>
    <scope>NUCLEOTIDE SEQUENCE</scope>
    <source>
        <strain evidence="19">5307AH</strain>
    </source>
</reference>
<keyword evidence="20" id="KW-1185">Reference proteome</keyword>
<evidence type="ECO:0000313" key="20">
    <source>
        <dbReference type="Proteomes" id="UP001182556"/>
    </source>
</evidence>
<evidence type="ECO:0000256" key="11">
    <source>
        <dbReference type="ARBA" id="ARBA00025569"/>
    </source>
</evidence>
<keyword evidence="7" id="KW-0333">Golgi apparatus</keyword>
<evidence type="ECO:0000256" key="9">
    <source>
        <dbReference type="ARBA" id="ARBA00023170"/>
    </source>
</evidence>
<dbReference type="InterPro" id="IPR031778">
    <property type="entry name" value="Sortilin_N"/>
</dbReference>
<feature type="chain" id="PRO_5042198565" description="Vacuolar protein sorting/targeting protein 10" evidence="17">
    <location>
        <begin position="34"/>
        <end position="1483"/>
    </location>
</feature>
<evidence type="ECO:0000256" key="17">
    <source>
        <dbReference type="SAM" id="SignalP"/>
    </source>
</evidence>